<reference evidence="15" key="1">
    <citation type="submission" date="2014-11" db="EMBL/GenBank/DDBJ databases">
        <authorList>
            <person name="Wibberg D."/>
        </authorList>
    </citation>
    <scope>NUCLEOTIDE SEQUENCE [LARGE SCALE GENOMIC DNA]</scope>
    <source>
        <strain evidence="15">L3</strain>
    </source>
</reference>
<dbReference type="NCBIfam" id="TIGR00174">
    <property type="entry name" value="miaA"/>
    <property type="match status" value="1"/>
</dbReference>
<dbReference type="InterPro" id="IPR027417">
    <property type="entry name" value="P-loop_NTPase"/>
</dbReference>
<keyword evidence="5 10" id="KW-0819">tRNA processing</keyword>
<comment type="catalytic activity">
    <reaction evidence="9 10 11">
        <text>adenosine(37) in tRNA + dimethylallyl diphosphate = N(6)-dimethylallyladenosine(37) in tRNA + diphosphate</text>
        <dbReference type="Rhea" id="RHEA:26482"/>
        <dbReference type="Rhea" id="RHEA-COMP:10162"/>
        <dbReference type="Rhea" id="RHEA-COMP:10375"/>
        <dbReference type="ChEBI" id="CHEBI:33019"/>
        <dbReference type="ChEBI" id="CHEBI:57623"/>
        <dbReference type="ChEBI" id="CHEBI:74411"/>
        <dbReference type="ChEBI" id="CHEBI:74415"/>
        <dbReference type="EC" id="2.5.1.75"/>
    </reaction>
</comment>
<dbReference type="GO" id="GO:0052381">
    <property type="term" value="F:tRNA dimethylallyltransferase activity"/>
    <property type="evidence" value="ECO:0007669"/>
    <property type="project" value="UniProtKB-UniRule"/>
</dbReference>
<keyword evidence="4 10" id="KW-0808">Transferase</keyword>
<dbReference type="AlphaFoldDB" id="A0A0C7P047"/>
<evidence type="ECO:0000256" key="10">
    <source>
        <dbReference type="HAMAP-Rule" id="MF_00185"/>
    </source>
</evidence>
<evidence type="ECO:0000313" key="15">
    <source>
        <dbReference type="Proteomes" id="UP000032809"/>
    </source>
</evidence>
<dbReference type="Gene3D" id="1.10.20.140">
    <property type="match status" value="1"/>
</dbReference>
<comment type="caution">
    <text evidence="10">Lacks conserved residue(s) required for the propagation of feature annotation.</text>
</comment>
<evidence type="ECO:0000313" key="14">
    <source>
        <dbReference type="EMBL" id="CEP78913.1"/>
    </source>
</evidence>
<dbReference type="Pfam" id="PF01715">
    <property type="entry name" value="IPPT"/>
    <property type="match status" value="1"/>
</dbReference>
<keyword evidence="6 10" id="KW-0547">Nucleotide-binding</keyword>
<evidence type="ECO:0000256" key="6">
    <source>
        <dbReference type="ARBA" id="ARBA00022741"/>
    </source>
</evidence>
<dbReference type="PATRIC" id="fig|1006576.9.peg.1620"/>
<feature type="site" description="Interaction with substrate tRNA" evidence="10">
    <location>
        <position position="103"/>
    </location>
</feature>
<dbReference type="GO" id="GO:0006400">
    <property type="term" value="P:tRNA modification"/>
    <property type="evidence" value="ECO:0007669"/>
    <property type="project" value="TreeGrafter"/>
</dbReference>
<evidence type="ECO:0000256" key="9">
    <source>
        <dbReference type="ARBA" id="ARBA00049563"/>
    </source>
</evidence>
<comment type="cofactor">
    <cofactor evidence="1 10">
        <name>Mg(2+)</name>
        <dbReference type="ChEBI" id="CHEBI:18420"/>
    </cofactor>
</comment>
<evidence type="ECO:0000256" key="8">
    <source>
        <dbReference type="ARBA" id="ARBA00022842"/>
    </source>
</evidence>
<dbReference type="PANTHER" id="PTHR11088">
    <property type="entry name" value="TRNA DIMETHYLALLYLTRANSFERASE"/>
    <property type="match status" value="1"/>
</dbReference>
<dbReference type="Proteomes" id="UP000032809">
    <property type="component" value="Chromosome I"/>
</dbReference>
<keyword evidence="7 10" id="KW-0067">ATP-binding</keyword>
<evidence type="ECO:0000256" key="12">
    <source>
        <dbReference type="RuleBase" id="RU003784"/>
    </source>
</evidence>
<accession>A0A0C7P047</accession>
<keyword evidence="15" id="KW-1185">Reference proteome</keyword>
<evidence type="ECO:0000256" key="4">
    <source>
        <dbReference type="ARBA" id="ARBA00022679"/>
    </source>
</evidence>
<organism evidence="14 15">
    <name type="scientific">Defluviitoga tunisiensis</name>
    <dbReference type="NCBI Taxonomy" id="1006576"/>
    <lineage>
        <taxon>Bacteria</taxon>
        <taxon>Thermotogati</taxon>
        <taxon>Thermotogota</taxon>
        <taxon>Thermotogae</taxon>
        <taxon>Petrotogales</taxon>
        <taxon>Petrotogaceae</taxon>
        <taxon>Defluviitoga</taxon>
    </lineage>
</organism>
<dbReference type="RefSeq" id="WP_045088274.1">
    <property type="nucleotide sequence ID" value="NZ_LN824141.1"/>
</dbReference>
<feature type="region of interest" description="Interaction with substrate tRNA" evidence="10">
    <location>
        <begin position="37"/>
        <end position="40"/>
    </location>
</feature>
<dbReference type="OrthoDB" id="9776390at2"/>
<evidence type="ECO:0000256" key="11">
    <source>
        <dbReference type="RuleBase" id="RU003783"/>
    </source>
</evidence>
<dbReference type="STRING" id="1006576.DTL3_1624"/>
<dbReference type="EMBL" id="LN824141">
    <property type="protein sequence ID" value="CEP78913.1"/>
    <property type="molecule type" value="Genomic_DNA"/>
</dbReference>
<evidence type="ECO:0000256" key="3">
    <source>
        <dbReference type="ARBA" id="ARBA00005842"/>
    </source>
</evidence>
<evidence type="ECO:0000256" key="7">
    <source>
        <dbReference type="ARBA" id="ARBA00022840"/>
    </source>
</evidence>
<sequence>MNNKDKVLIITGPTAVGKTEISIKVAQQLNGEIVCLDSRQVYKDLKIGTSFPDEQAMKLVKHHLFGFVELDQHFTAYDYKLVAEKTINEIIMNNRIPILVGGTGLYIDALQKGFLNVKSDYGVRTHLRKLENENPGVLRKILTDIDPESALRIHPNDIKRTIRAIEIYIVTGKRMGELIKYEGPERPKYDYEIIVLDRDRKELHERINLRVEKMLEEGLIEEVKKILEAGFSKNLNSLNTIGYKEVIKYLEGELDYDTMVHKIKVNTRNYARRQIIYFRRFEDALWLNLSEISEDYAIREIILKIKQQK</sequence>
<dbReference type="Gene3D" id="3.40.50.300">
    <property type="entry name" value="P-loop containing nucleotide triphosphate hydrolases"/>
    <property type="match status" value="1"/>
</dbReference>
<dbReference type="EC" id="2.5.1.75" evidence="10"/>
<feature type="binding site" evidence="10">
    <location>
        <begin position="14"/>
        <end position="19"/>
    </location>
    <ligand>
        <name>substrate</name>
    </ligand>
</feature>
<dbReference type="HAMAP" id="MF_00185">
    <property type="entry name" value="IPP_trans"/>
    <property type="match status" value="1"/>
</dbReference>
<feature type="binding site" evidence="10">
    <location>
        <begin position="12"/>
        <end position="19"/>
    </location>
    <ligand>
        <name>ATP</name>
        <dbReference type="ChEBI" id="CHEBI:30616"/>
    </ligand>
</feature>
<comment type="subunit">
    <text evidence="10">Monomer.</text>
</comment>
<protein>
    <recommendedName>
        <fullName evidence="10">tRNA dimethylallyltransferase</fullName>
        <ecNumber evidence="10">2.5.1.75</ecNumber>
    </recommendedName>
    <alternativeName>
        <fullName evidence="10">Dimethylallyl diphosphate:tRNA dimethylallyltransferase</fullName>
        <shortName evidence="10">DMAPP:tRNA dimethylallyltransferase</shortName>
        <shortName evidence="10">DMATase</shortName>
    </alternativeName>
    <alternativeName>
        <fullName evidence="10">Isopentenyl-diphosphate:tRNA isopentenyltransferase</fullName>
        <shortName evidence="10">IPP transferase</shortName>
        <shortName evidence="10">IPPT</shortName>
        <shortName evidence="10">IPTase</shortName>
    </alternativeName>
</protein>
<gene>
    <name evidence="10 14" type="primary">miaA</name>
    <name evidence="14" type="ORF">DTL3_1624</name>
</gene>
<keyword evidence="8 10" id="KW-0460">Magnesium</keyword>
<dbReference type="SUPFAM" id="SSF52540">
    <property type="entry name" value="P-loop containing nucleoside triphosphate hydrolases"/>
    <property type="match status" value="2"/>
</dbReference>
<dbReference type="InterPro" id="IPR018022">
    <property type="entry name" value="IPT"/>
</dbReference>
<evidence type="ECO:0000256" key="5">
    <source>
        <dbReference type="ARBA" id="ARBA00022694"/>
    </source>
</evidence>
<feature type="site" description="Interaction with substrate tRNA" evidence="10">
    <location>
        <position position="124"/>
    </location>
</feature>
<dbReference type="HOGENOM" id="CLU_032616_0_1_0"/>
<name>A0A0C7P047_DEFTU</name>
<comment type="function">
    <text evidence="2 10 12">Catalyzes the transfer of a dimethylallyl group onto the adenine at position 37 in tRNAs that read codons beginning with uridine, leading to the formation of N6-(dimethylallyl)adenosine (i(6)A).</text>
</comment>
<dbReference type="GO" id="GO:0005524">
    <property type="term" value="F:ATP binding"/>
    <property type="evidence" value="ECO:0007669"/>
    <property type="project" value="UniProtKB-UniRule"/>
</dbReference>
<proteinExistence type="inferred from homology"/>
<dbReference type="InterPro" id="IPR039657">
    <property type="entry name" value="Dimethylallyltransferase"/>
</dbReference>
<dbReference type="PANTHER" id="PTHR11088:SF60">
    <property type="entry name" value="TRNA DIMETHYLALLYLTRANSFERASE"/>
    <property type="match status" value="1"/>
</dbReference>
<evidence type="ECO:0000256" key="2">
    <source>
        <dbReference type="ARBA" id="ARBA00003213"/>
    </source>
</evidence>
<dbReference type="KEGG" id="dtn:DTL3_1624"/>
<evidence type="ECO:0000256" key="13">
    <source>
        <dbReference type="RuleBase" id="RU003785"/>
    </source>
</evidence>
<evidence type="ECO:0000256" key="1">
    <source>
        <dbReference type="ARBA" id="ARBA00001946"/>
    </source>
</evidence>
<comment type="similarity">
    <text evidence="3 10 13">Belongs to the IPP transferase family.</text>
</comment>